<dbReference type="CDD" id="cd11714">
    <property type="entry name" value="GINS_A_archaea"/>
    <property type="match status" value="1"/>
</dbReference>
<proteinExistence type="predicted"/>
<dbReference type="InterPro" id="IPR054314">
    <property type="entry name" value="Gins51_C"/>
</dbReference>
<organism evidence="2 3">
    <name type="scientific">Methanofollis aquaemaris</name>
    <dbReference type="NCBI Taxonomy" id="126734"/>
    <lineage>
        <taxon>Archaea</taxon>
        <taxon>Methanobacteriati</taxon>
        <taxon>Methanobacteriota</taxon>
        <taxon>Stenosarchaea group</taxon>
        <taxon>Methanomicrobia</taxon>
        <taxon>Methanomicrobiales</taxon>
        <taxon>Methanomicrobiaceae</taxon>
        <taxon>Methanofollis</taxon>
    </lineage>
</organism>
<dbReference type="Pfam" id="PF22090">
    <property type="entry name" value="Gins51_C"/>
    <property type="match status" value="1"/>
</dbReference>
<feature type="domain" description="Gins51 C-terminal" evidence="1">
    <location>
        <begin position="162"/>
        <end position="204"/>
    </location>
</feature>
<name>A0A8A3S536_9EURY</name>
<dbReference type="EMBL" id="CP036172">
    <property type="protein sequence ID" value="QSZ66820.1"/>
    <property type="molecule type" value="Genomic_DNA"/>
</dbReference>
<dbReference type="Gene3D" id="1.20.58.1030">
    <property type="match status" value="1"/>
</dbReference>
<protein>
    <submittedName>
        <fullName evidence="2">DNA replication complex GINS family protein</fullName>
    </submittedName>
</protein>
<dbReference type="AlphaFoldDB" id="A0A8A3S536"/>
<reference evidence="2" key="2">
    <citation type="submission" date="2019-02" db="EMBL/GenBank/DDBJ databases">
        <authorList>
            <person name="Chen S.-C."/>
            <person name="Chien H.-H."/>
            <person name="Lai M.-C."/>
        </authorList>
    </citation>
    <scope>NUCLEOTIDE SEQUENCE</scope>
    <source>
        <strain evidence="2">N2F9704</strain>
    </source>
</reference>
<dbReference type="GeneID" id="76423614"/>
<dbReference type="RefSeq" id="WP_265582191.1">
    <property type="nucleotide sequence ID" value="NZ_CP036172.1"/>
</dbReference>
<evidence type="ECO:0000313" key="3">
    <source>
        <dbReference type="Proteomes" id="UP001042704"/>
    </source>
</evidence>
<evidence type="ECO:0000259" key="1">
    <source>
        <dbReference type="Pfam" id="PF22090"/>
    </source>
</evidence>
<dbReference type="Proteomes" id="UP001042704">
    <property type="component" value="Chromosome"/>
</dbReference>
<keyword evidence="3" id="KW-1185">Reference proteome</keyword>
<reference evidence="2" key="1">
    <citation type="journal article" date="2001" name="Int. J. Syst. Evol. Microbiol.">
        <title>Methanofollis aquaemaris sp. nov., a methanogen isolated from an aquaculture fish pond.</title>
        <authorList>
            <person name="Lai M.C."/>
            <person name="Chen S.C."/>
        </authorList>
    </citation>
    <scope>NUCLEOTIDE SEQUENCE</scope>
    <source>
        <strain evidence="2">N2F9704</strain>
    </source>
</reference>
<evidence type="ECO:0000313" key="2">
    <source>
        <dbReference type="EMBL" id="QSZ66820.1"/>
    </source>
</evidence>
<dbReference type="Gene3D" id="3.40.5.50">
    <property type="match status" value="1"/>
</dbReference>
<gene>
    <name evidence="2" type="ORF">RJ40_04585</name>
</gene>
<accession>A0A8A3S536</accession>
<dbReference type="KEGG" id="maqe:RJ40_04585"/>
<sequence>MMDLDDLRIIVWNERESGKLSEIPGDLFRTAKRSLDELYEEINQIHDPFSEESAVLQDRFQAIKETLNGIIKIRLKKIMRLAEAQNEAEYSDKEELKLMLPAERTMFDAVCREIAACREGLLEGTEREFTPTAPVEDELIFPAGEEEEVPAPGAAAAAGTALVLIREEVPEFMGLDGRTYALETEDIVTLPRENADVLCGRNIALNIRLIK</sequence>